<proteinExistence type="predicted"/>
<evidence type="ECO:0000313" key="2">
    <source>
        <dbReference type="EMBL" id="EEP28359.1"/>
    </source>
</evidence>
<protein>
    <submittedName>
        <fullName evidence="2">Uncharacterized protein</fullName>
    </submittedName>
</protein>
<dbReference type="HOGENOM" id="CLU_2669049_0_0_9"/>
<evidence type="ECO:0000313" key="3">
    <source>
        <dbReference type="Proteomes" id="UP000003494"/>
    </source>
</evidence>
<reference evidence="2" key="1">
    <citation type="submission" date="2009-04" db="EMBL/GenBank/DDBJ databases">
        <authorList>
            <person name="Weinstock G."/>
            <person name="Sodergren E."/>
            <person name="Clifton S."/>
            <person name="Fulton L."/>
            <person name="Fulton B."/>
            <person name="Courtney L."/>
            <person name="Fronick C."/>
            <person name="Harrison M."/>
            <person name="Strong C."/>
            <person name="Farmer C."/>
            <person name="Delahaunty K."/>
            <person name="Markovic C."/>
            <person name="Hall O."/>
            <person name="Minx P."/>
            <person name="Tomlinson C."/>
            <person name="Mitreva M."/>
            <person name="Nelson J."/>
            <person name="Hou S."/>
            <person name="Wollam A."/>
            <person name="Pepin K.H."/>
            <person name="Johnson M."/>
            <person name="Bhonagiri V."/>
            <person name="Nash W.E."/>
            <person name="Warren W."/>
            <person name="Chinwalla A."/>
            <person name="Mardis E.R."/>
            <person name="Wilson R.K."/>
        </authorList>
    </citation>
    <scope>NUCLEOTIDE SEQUENCE [LARGE SCALE GENOMIC DNA]</scope>
    <source>
        <strain evidence="2">DSM 14600</strain>
    </source>
</reference>
<dbReference type="AlphaFoldDB" id="C4GB66"/>
<dbReference type="Proteomes" id="UP000003494">
    <property type="component" value="Unassembled WGS sequence"/>
</dbReference>
<evidence type="ECO:0000256" key="1">
    <source>
        <dbReference type="SAM" id="Phobius"/>
    </source>
</evidence>
<comment type="caution">
    <text evidence="2">The sequence shown here is derived from an EMBL/GenBank/DDBJ whole genome shotgun (WGS) entry which is preliminary data.</text>
</comment>
<keyword evidence="1" id="KW-1133">Transmembrane helix</keyword>
<gene>
    <name evidence="2" type="ORF">GCWU000342_01167</name>
</gene>
<accession>C4GB66</accession>
<sequence>MKKRLQKDIGLALFALCIQIIVYFLITHFTGEARSIRSFVSDYVFIASWLFYLLLKTVIYIVWYLISKKGKAGAE</sequence>
<feature type="transmembrane region" description="Helical" evidence="1">
    <location>
        <begin position="43"/>
        <end position="66"/>
    </location>
</feature>
<keyword evidence="1" id="KW-0472">Membrane</keyword>
<keyword evidence="3" id="KW-1185">Reference proteome</keyword>
<organism evidence="2 3">
    <name type="scientific">Shuttleworthella satelles DSM 14600</name>
    <dbReference type="NCBI Taxonomy" id="626523"/>
    <lineage>
        <taxon>Bacteria</taxon>
        <taxon>Bacillati</taxon>
        <taxon>Bacillota</taxon>
        <taxon>Clostridia</taxon>
        <taxon>Lachnospirales</taxon>
        <taxon>Lachnospiraceae</taxon>
        <taxon>Shuttleworthella</taxon>
    </lineage>
</organism>
<dbReference type="EMBL" id="ACIP02000002">
    <property type="protein sequence ID" value="EEP28359.1"/>
    <property type="molecule type" value="Genomic_DNA"/>
</dbReference>
<dbReference type="STRING" id="626523.GCWU000342_01167"/>
<name>C4GB66_9FIRM</name>
<feature type="transmembrane region" description="Helical" evidence="1">
    <location>
        <begin position="12"/>
        <end position="31"/>
    </location>
</feature>
<keyword evidence="1" id="KW-0812">Transmembrane</keyword>